<dbReference type="InterPro" id="IPR013766">
    <property type="entry name" value="Thioredoxin_domain"/>
</dbReference>
<dbReference type="InterPro" id="IPR013740">
    <property type="entry name" value="Redoxin"/>
</dbReference>
<evidence type="ECO:0000256" key="2">
    <source>
        <dbReference type="ARBA" id="ARBA00022748"/>
    </source>
</evidence>
<evidence type="ECO:0000256" key="3">
    <source>
        <dbReference type="ARBA" id="ARBA00023157"/>
    </source>
</evidence>
<evidence type="ECO:0000313" key="7">
    <source>
        <dbReference type="Proteomes" id="UP000316008"/>
    </source>
</evidence>
<dbReference type="Proteomes" id="UP000316008">
    <property type="component" value="Unassembled WGS sequence"/>
</dbReference>
<reference evidence="6 7" key="1">
    <citation type="submission" date="2019-07" db="EMBL/GenBank/DDBJ databases">
        <authorList>
            <person name="Huq M.A."/>
        </authorList>
    </citation>
    <scope>NUCLEOTIDE SEQUENCE [LARGE SCALE GENOMIC DNA]</scope>
    <source>
        <strain evidence="6 7">MAH-3</strain>
    </source>
</reference>
<dbReference type="CDD" id="cd02966">
    <property type="entry name" value="TlpA_like_family"/>
    <property type="match status" value="1"/>
</dbReference>
<keyword evidence="3" id="KW-1015">Disulfide bond</keyword>
<dbReference type="OrthoDB" id="1069091at2"/>
<comment type="subcellular location">
    <subcellularLocation>
        <location evidence="1">Cell envelope</location>
    </subcellularLocation>
</comment>
<dbReference type="InterPro" id="IPR017937">
    <property type="entry name" value="Thioredoxin_CS"/>
</dbReference>
<comment type="caution">
    <text evidence="6">The sequence shown here is derived from an EMBL/GenBank/DDBJ whole genome shotgun (WGS) entry which is preliminary data.</text>
</comment>
<dbReference type="InterPro" id="IPR036249">
    <property type="entry name" value="Thioredoxin-like_sf"/>
</dbReference>
<dbReference type="SUPFAM" id="SSF52833">
    <property type="entry name" value="Thioredoxin-like"/>
    <property type="match status" value="1"/>
</dbReference>
<keyword evidence="7" id="KW-1185">Reference proteome</keyword>
<dbReference type="EMBL" id="VLPL01000005">
    <property type="protein sequence ID" value="TSJ42532.1"/>
    <property type="molecule type" value="Genomic_DNA"/>
</dbReference>
<protein>
    <submittedName>
        <fullName evidence="6">TlpA family protein disulfide reductase</fullName>
    </submittedName>
</protein>
<dbReference type="PROSITE" id="PS00194">
    <property type="entry name" value="THIOREDOXIN_1"/>
    <property type="match status" value="1"/>
</dbReference>
<dbReference type="Pfam" id="PF08534">
    <property type="entry name" value="Redoxin"/>
    <property type="match status" value="1"/>
</dbReference>
<dbReference type="PANTHER" id="PTHR42852">
    <property type="entry name" value="THIOL:DISULFIDE INTERCHANGE PROTEIN DSBE"/>
    <property type="match status" value="1"/>
</dbReference>
<evidence type="ECO:0000259" key="5">
    <source>
        <dbReference type="PROSITE" id="PS51352"/>
    </source>
</evidence>
<accession>A0A556MRU2</accession>
<dbReference type="GO" id="GO:0030313">
    <property type="term" value="C:cell envelope"/>
    <property type="evidence" value="ECO:0007669"/>
    <property type="project" value="UniProtKB-SubCell"/>
</dbReference>
<organism evidence="6 7">
    <name type="scientific">Fluviicola chungangensis</name>
    <dbReference type="NCBI Taxonomy" id="2597671"/>
    <lineage>
        <taxon>Bacteria</taxon>
        <taxon>Pseudomonadati</taxon>
        <taxon>Bacteroidota</taxon>
        <taxon>Flavobacteriia</taxon>
        <taxon>Flavobacteriales</taxon>
        <taxon>Crocinitomicaceae</taxon>
        <taxon>Fluviicola</taxon>
    </lineage>
</organism>
<keyword evidence="4" id="KW-0676">Redox-active center</keyword>
<dbReference type="GO" id="GO:0017004">
    <property type="term" value="P:cytochrome complex assembly"/>
    <property type="evidence" value="ECO:0007669"/>
    <property type="project" value="UniProtKB-KW"/>
</dbReference>
<sequence length="310" mass="34797">MGIYSVSLGEGTKNAVVIPMEVNDQVVLNATKETFAITPSFSGTKWAKPLTKYMVLFSDFAKKQMEQMPQIKEQEKQVELFVKLKKPLVSFSQKQIRKDPGNPVNIILMSLLMPSQEEGLSNWDPANLEDLRQIETAFQRNYADSPITGMIAQQVAMIDSQYQSYLQYNAGTMAAPEIALKNPSGTELRLSALKGKVVLIDFWASWCAPCRKENPNVVRMYKKYRNQGFEVFSVSLDNDPEAWKGAIAKDGLIWPNHVSDLMGWQTPLVQSYGIQGIPHTVLLNREGNIVGVGLRGTQLEQKLIEQLAKK</sequence>
<keyword evidence="2" id="KW-0201">Cytochrome c-type biogenesis</keyword>
<dbReference type="InterPro" id="IPR050553">
    <property type="entry name" value="Thioredoxin_ResA/DsbE_sf"/>
</dbReference>
<dbReference type="AlphaFoldDB" id="A0A556MRU2"/>
<proteinExistence type="predicted"/>
<feature type="domain" description="Thioredoxin" evidence="5">
    <location>
        <begin position="169"/>
        <end position="310"/>
    </location>
</feature>
<dbReference type="PANTHER" id="PTHR42852:SF6">
    <property type="entry name" value="THIOL:DISULFIDE INTERCHANGE PROTEIN DSBE"/>
    <property type="match status" value="1"/>
</dbReference>
<evidence type="ECO:0000256" key="1">
    <source>
        <dbReference type="ARBA" id="ARBA00004196"/>
    </source>
</evidence>
<dbReference type="PROSITE" id="PS51352">
    <property type="entry name" value="THIOREDOXIN_2"/>
    <property type="match status" value="1"/>
</dbReference>
<name>A0A556MRU2_9FLAO</name>
<dbReference type="GO" id="GO:0016491">
    <property type="term" value="F:oxidoreductase activity"/>
    <property type="evidence" value="ECO:0007669"/>
    <property type="project" value="InterPro"/>
</dbReference>
<evidence type="ECO:0000256" key="4">
    <source>
        <dbReference type="ARBA" id="ARBA00023284"/>
    </source>
</evidence>
<evidence type="ECO:0000313" key="6">
    <source>
        <dbReference type="EMBL" id="TSJ42532.1"/>
    </source>
</evidence>
<dbReference type="Gene3D" id="3.40.30.10">
    <property type="entry name" value="Glutaredoxin"/>
    <property type="match status" value="1"/>
</dbReference>
<gene>
    <name evidence="6" type="ORF">FO442_11385</name>
</gene>